<sequence>MICHYTCSTTLRGQLLLAASRLRKPEGKEGSTGESIRLAFQIWGSEAGPHLPANFH</sequence>
<evidence type="ECO:0000313" key="2">
    <source>
        <dbReference type="Proteomes" id="UP000234681"/>
    </source>
</evidence>
<accession>A6JRX4</accession>
<gene>
    <name evidence="1 3" type="primary">Fgf12</name>
    <name evidence="1" type="ORF">rCG_36556</name>
</gene>
<proteinExistence type="predicted"/>
<dbReference type="RGD" id="620163">
    <property type="gene designation" value="Fgf12"/>
</dbReference>
<evidence type="ECO:0000313" key="3">
    <source>
        <dbReference type="RGD" id="620163"/>
    </source>
</evidence>
<name>A6JRX4_RAT</name>
<dbReference type="Proteomes" id="UP000234681">
    <property type="component" value="Chromosome 11"/>
</dbReference>
<protein>
    <submittedName>
        <fullName evidence="1">Fibroblast growth factor 12, isoform CRA_d</fullName>
    </submittedName>
</protein>
<dbReference type="EMBL" id="CH473999">
    <property type="protein sequence ID" value="EDL78133.1"/>
    <property type="molecule type" value="Genomic_DNA"/>
</dbReference>
<evidence type="ECO:0000313" key="1">
    <source>
        <dbReference type="EMBL" id="EDL78133.1"/>
    </source>
</evidence>
<dbReference type="AlphaFoldDB" id="A6JRX4"/>
<organism evidence="1 2">
    <name type="scientific">Rattus norvegicus</name>
    <name type="common">Rat</name>
    <dbReference type="NCBI Taxonomy" id="10116"/>
    <lineage>
        <taxon>Eukaryota</taxon>
        <taxon>Metazoa</taxon>
        <taxon>Chordata</taxon>
        <taxon>Craniata</taxon>
        <taxon>Vertebrata</taxon>
        <taxon>Euteleostomi</taxon>
        <taxon>Mammalia</taxon>
        <taxon>Eutheria</taxon>
        <taxon>Euarchontoglires</taxon>
        <taxon>Glires</taxon>
        <taxon>Rodentia</taxon>
        <taxon>Myomorpha</taxon>
        <taxon>Muroidea</taxon>
        <taxon>Muridae</taxon>
        <taxon>Murinae</taxon>
        <taxon>Rattus</taxon>
    </lineage>
</organism>
<reference evidence="1 2" key="1">
    <citation type="submission" date="2005-09" db="EMBL/GenBank/DDBJ databases">
        <authorList>
            <person name="Mural R.J."/>
            <person name="Li P.W."/>
            <person name="Adams M.D."/>
            <person name="Amanatides P.G."/>
            <person name="Baden-Tillson H."/>
            <person name="Barnstead M."/>
            <person name="Chin S.H."/>
            <person name="Dew I."/>
            <person name="Evans C.A."/>
            <person name="Ferriera S."/>
            <person name="Flanigan M."/>
            <person name="Fosler C."/>
            <person name="Glodek A."/>
            <person name="Gu Z."/>
            <person name="Holt R.A."/>
            <person name="Jennings D."/>
            <person name="Kraft C.L."/>
            <person name="Lu F."/>
            <person name="Nguyen T."/>
            <person name="Nusskern D.R."/>
            <person name="Pfannkoch C.M."/>
            <person name="Sitter C."/>
            <person name="Sutton G.G."/>
            <person name="Venter J.C."/>
            <person name="Wang Z."/>
            <person name="Woodage T."/>
            <person name="Zheng X.H."/>
            <person name="Zhong F."/>
        </authorList>
    </citation>
    <scope>NUCLEOTIDE SEQUENCE [LARGE SCALE GENOMIC DNA]</scope>
    <source>
        <strain>BN</strain>
        <strain evidence="2">Sprague-Dawley</strain>
    </source>
</reference>